<gene>
    <name evidence="1" type="ORF">PGLA2088_LOCUS15167</name>
</gene>
<comment type="caution">
    <text evidence="1">The sequence shown here is derived from an EMBL/GenBank/DDBJ whole genome shotgun (WGS) entry which is preliminary data.</text>
</comment>
<dbReference type="Proteomes" id="UP000626109">
    <property type="component" value="Unassembled WGS sequence"/>
</dbReference>
<organism evidence="1 2">
    <name type="scientific">Polarella glacialis</name>
    <name type="common">Dinoflagellate</name>
    <dbReference type="NCBI Taxonomy" id="89957"/>
    <lineage>
        <taxon>Eukaryota</taxon>
        <taxon>Sar</taxon>
        <taxon>Alveolata</taxon>
        <taxon>Dinophyceae</taxon>
        <taxon>Suessiales</taxon>
        <taxon>Suessiaceae</taxon>
        <taxon>Polarella</taxon>
    </lineage>
</organism>
<protein>
    <submittedName>
        <fullName evidence="1">Uncharacterized protein</fullName>
    </submittedName>
</protein>
<accession>A0A813J3E5</accession>
<evidence type="ECO:0000313" key="2">
    <source>
        <dbReference type="Proteomes" id="UP000626109"/>
    </source>
</evidence>
<dbReference type="EMBL" id="CAJNNW010018602">
    <property type="protein sequence ID" value="CAE8663165.1"/>
    <property type="molecule type" value="Genomic_DNA"/>
</dbReference>
<proteinExistence type="predicted"/>
<reference evidence="1" key="1">
    <citation type="submission" date="2021-02" db="EMBL/GenBank/DDBJ databases">
        <authorList>
            <person name="Dougan E. K."/>
            <person name="Rhodes N."/>
            <person name="Thang M."/>
            <person name="Chan C."/>
        </authorList>
    </citation>
    <scope>NUCLEOTIDE SEQUENCE</scope>
</reference>
<sequence>MGILHLHVGQTVKLATTLLPPHLVPYATGVVVGIEHHPSEAPVPERASCHSHGCVLLKFMPKEGQKTYLPESASLALGVSVGELAGVIAIKPTAAWQHAASKTIGSSAPSSSGRHFMIPLKCTQIPLAPAKVSTLHGLQGCTIKPGLLATWQFPKMLSEMASYIRHDVPRT</sequence>
<evidence type="ECO:0000313" key="1">
    <source>
        <dbReference type="EMBL" id="CAE8663165.1"/>
    </source>
</evidence>
<name>A0A813J3E5_POLGL</name>
<dbReference type="AlphaFoldDB" id="A0A813J3E5"/>